<evidence type="ECO:0000256" key="4">
    <source>
        <dbReference type="PROSITE-ProRule" id="PRU00335"/>
    </source>
</evidence>
<dbReference type="Proteomes" id="UP000028782">
    <property type="component" value="Chromosome"/>
</dbReference>
<dbReference type="Pfam" id="PF00440">
    <property type="entry name" value="TetR_N"/>
    <property type="match status" value="1"/>
</dbReference>
<evidence type="ECO:0000313" key="7">
    <source>
        <dbReference type="EMBL" id="AIJ45300.1"/>
    </source>
</evidence>
<evidence type="ECO:0000313" key="8">
    <source>
        <dbReference type="Proteomes" id="UP000028782"/>
    </source>
</evidence>
<proteinExistence type="predicted"/>
<sequence>MTMIAKDPVQSRPGGRSSRVQASVHQAVRKLLERMPREELTFPLIATEAGVTPSTLYRHWGDLPQLLADVALERIRPIAEPADTGSLHGDLQAWTEQYIEEMGSPLGRTLLRDTLVATQEDQVTCACVDIIREQLGIVLSRARARGASGPDVDTLLDQLVAPIVYRILYGLQPDVAFGRKLVEQLTPAQI</sequence>
<name>A0A076PNM0_COMTE</name>
<dbReference type="InterPro" id="IPR001647">
    <property type="entry name" value="HTH_TetR"/>
</dbReference>
<dbReference type="HOGENOM" id="CLU_069356_25_2_4"/>
<dbReference type="GO" id="GO:0003700">
    <property type="term" value="F:DNA-binding transcription factor activity"/>
    <property type="evidence" value="ECO:0007669"/>
    <property type="project" value="TreeGrafter"/>
</dbReference>
<feature type="domain" description="HTH tetR-type" evidence="6">
    <location>
        <begin position="18"/>
        <end position="78"/>
    </location>
</feature>
<dbReference type="PANTHER" id="PTHR30055:SF148">
    <property type="entry name" value="TETR-FAMILY TRANSCRIPTIONAL REGULATOR"/>
    <property type="match status" value="1"/>
</dbReference>
<dbReference type="PROSITE" id="PS50977">
    <property type="entry name" value="HTH_TETR_2"/>
    <property type="match status" value="1"/>
</dbReference>
<dbReference type="GO" id="GO:0000976">
    <property type="term" value="F:transcription cis-regulatory region binding"/>
    <property type="evidence" value="ECO:0007669"/>
    <property type="project" value="TreeGrafter"/>
</dbReference>
<gene>
    <name evidence="7" type="ORF">O987_05705</name>
</gene>
<dbReference type="InterPro" id="IPR036271">
    <property type="entry name" value="Tet_transcr_reg_TetR-rel_C_sf"/>
</dbReference>
<evidence type="ECO:0000256" key="1">
    <source>
        <dbReference type="ARBA" id="ARBA00023015"/>
    </source>
</evidence>
<dbReference type="AlphaFoldDB" id="A0A076PNM0"/>
<keyword evidence="3" id="KW-0804">Transcription</keyword>
<feature type="region of interest" description="Disordered" evidence="5">
    <location>
        <begin position="1"/>
        <end position="22"/>
    </location>
</feature>
<dbReference type="InterPro" id="IPR011075">
    <property type="entry name" value="TetR_C"/>
</dbReference>
<dbReference type="RefSeq" id="WP_200879591.1">
    <property type="nucleotide sequence ID" value="NZ_CP006704.1"/>
</dbReference>
<evidence type="ECO:0000256" key="3">
    <source>
        <dbReference type="ARBA" id="ARBA00023163"/>
    </source>
</evidence>
<dbReference type="EMBL" id="CP006704">
    <property type="protein sequence ID" value="AIJ45300.1"/>
    <property type="molecule type" value="Genomic_DNA"/>
</dbReference>
<evidence type="ECO:0000256" key="5">
    <source>
        <dbReference type="SAM" id="MobiDB-lite"/>
    </source>
</evidence>
<evidence type="ECO:0000256" key="2">
    <source>
        <dbReference type="ARBA" id="ARBA00023125"/>
    </source>
</evidence>
<evidence type="ECO:0000259" key="6">
    <source>
        <dbReference type="PROSITE" id="PS50977"/>
    </source>
</evidence>
<dbReference type="KEGG" id="ctes:O987_05705"/>
<organism evidence="7 8">
    <name type="scientific">Comamonas testosteroni TK102</name>
    <dbReference type="NCBI Taxonomy" id="1392005"/>
    <lineage>
        <taxon>Bacteria</taxon>
        <taxon>Pseudomonadati</taxon>
        <taxon>Pseudomonadota</taxon>
        <taxon>Betaproteobacteria</taxon>
        <taxon>Burkholderiales</taxon>
        <taxon>Comamonadaceae</taxon>
        <taxon>Comamonas</taxon>
    </lineage>
</organism>
<keyword evidence="1" id="KW-0805">Transcription regulation</keyword>
<dbReference type="SUPFAM" id="SSF48498">
    <property type="entry name" value="Tetracyclin repressor-like, C-terminal domain"/>
    <property type="match status" value="1"/>
</dbReference>
<dbReference type="Gene3D" id="1.10.357.10">
    <property type="entry name" value="Tetracycline Repressor, domain 2"/>
    <property type="match status" value="1"/>
</dbReference>
<dbReference type="PANTHER" id="PTHR30055">
    <property type="entry name" value="HTH-TYPE TRANSCRIPTIONAL REGULATOR RUTR"/>
    <property type="match status" value="1"/>
</dbReference>
<protein>
    <submittedName>
        <fullName evidence="7">TetR family transcriptional regulator</fullName>
    </submittedName>
</protein>
<keyword evidence="2 4" id="KW-0238">DNA-binding</keyword>
<feature type="DNA-binding region" description="H-T-H motif" evidence="4">
    <location>
        <begin position="41"/>
        <end position="60"/>
    </location>
</feature>
<reference evidence="7 8" key="1">
    <citation type="journal article" date="2014" name="Genome Announc.">
        <title>Complete Genome Sequence of Polychlorinated Biphenyl Degrader Comamonas testosteroni TK102 (NBRC 109938).</title>
        <authorList>
            <person name="Fukuda K."/>
            <person name="Hosoyama A."/>
            <person name="Tsuchikane K."/>
            <person name="Ohji S."/>
            <person name="Yamazoe A."/>
            <person name="Fujita N."/>
            <person name="Shintani M."/>
            <person name="Kimbara K."/>
        </authorList>
    </citation>
    <scope>NUCLEOTIDE SEQUENCE [LARGE SCALE GENOMIC DNA]</scope>
    <source>
        <strain evidence="7">TK102</strain>
    </source>
</reference>
<dbReference type="InterPro" id="IPR050109">
    <property type="entry name" value="HTH-type_TetR-like_transc_reg"/>
</dbReference>
<accession>A0A076PNM0</accession>
<dbReference type="SUPFAM" id="SSF46689">
    <property type="entry name" value="Homeodomain-like"/>
    <property type="match status" value="1"/>
</dbReference>
<dbReference type="Pfam" id="PF16859">
    <property type="entry name" value="TetR_C_11"/>
    <property type="match status" value="1"/>
</dbReference>
<dbReference type="InterPro" id="IPR009057">
    <property type="entry name" value="Homeodomain-like_sf"/>
</dbReference>
<dbReference type="Gene3D" id="1.10.10.60">
    <property type="entry name" value="Homeodomain-like"/>
    <property type="match status" value="1"/>
</dbReference>